<dbReference type="PANTHER" id="PTHR30158">
    <property type="entry name" value="ACRA/E-RELATED COMPONENT OF DRUG EFFLUX TRANSPORTER"/>
    <property type="match status" value="1"/>
</dbReference>
<feature type="signal peptide" evidence="1">
    <location>
        <begin position="1"/>
        <end position="25"/>
    </location>
</feature>
<dbReference type="PROSITE" id="PS51257">
    <property type="entry name" value="PROKAR_LIPOPROTEIN"/>
    <property type="match status" value="1"/>
</dbReference>
<dbReference type="Pfam" id="PF00364">
    <property type="entry name" value="Biotin_lipoyl"/>
    <property type="match status" value="1"/>
</dbReference>
<dbReference type="Proteomes" id="UP000464577">
    <property type="component" value="Chromosome"/>
</dbReference>
<keyword evidence="4" id="KW-1185">Reference proteome</keyword>
<dbReference type="RefSeq" id="WP_162385761.1">
    <property type="nucleotide sequence ID" value="NZ_CP045997.1"/>
</dbReference>
<feature type="chain" id="PRO_5026668921" evidence="1">
    <location>
        <begin position="26"/>
        <end position="96"/>
    </location>
</feature>
<dbReference type="InterPro" id="IPR000089">
    <property type="entry name" value="Biotin_lipoyl"/>
</dbReference>
<gene>
    <name evidence="3" type="ORF">GJR95_10155</name>
</gene>
<evidence type="ECO:0000313" key="4">
    <source>
        <dbReference type="Proteomes" id="UP000464577"/>
    </source>
</evidence>
<accession>A0A6P1VUP4</accession>
<dbReference type="GO" id="GO:0046677">
    <property type="term" value="P:response to antibiotic"/>
    <property type="evidence" value="ECO:0007669"/>
    <property type="project" value="TreeGrafter"/>
</dbReference>
<dbReference type="EMBL" id="CP045997">
    <property type="protein sequence ID" value="QHV95349.1"/>
    <property type="molecule type" value="Genomic_DNA"/>
</dbReference>
<organism evidence="3 4">
    <name type="scientific">Spirosoma endbachense</name>
    <dbReference type="NCBI Taxonomy" id="2666025"/>
    <lineage>
        <taxon>Bacteria</taxon>
        <taxon>Pseudomonadati</taxon>
        <taxon>Bacteroidota</taxon>
        <taxon>Cytophagia</taxon>
        <taxon>Cytophagales</taxon>
        <taxon>Cytophagaceae</taxon>
        <taxon>Spirosoma</taxon>
    </lineage>
</organism>
<keyword evidence="1" id="KW-0732">Signal</keyword>
<dbReference type="Gene3D" id="2.40.50.100">
    <property type="match status" value="1"/>
</dbReference>
<evidence type="ECO:0000256" key="1">
    <source>
        <dbReference type="SAM" id="SignalP"/>
    </source>
</evidence>
<evidence type="ECO:0000313" key="3">
    <source>
        <dbReference type="EMBL" id="QHV95349.1"/>
    </source>
</evidence>
<dbReference type="AlphaFoldDB" id="A0A6P1VUP4"/>
<dbReference type="GO" id="GO:0005886">
    <property type="term" value="C:plasma membrane"/>
    <property type="evidence" value="ECO:0007669"/>
    <property type="project" value="TreeGrafter"/>
</dbReference>
<protein>
    <submittedName>
        <fullName evidence="3">Biotin/lipoyl-binding protein</fullName>
    </submittedName>
</protein>
<reference evidence="3 4" key="1">
    <citation type="submission" date="2019-11" db="EMBL/GenBank/DDBJ databases">
        <title>Spirosoma endbachense sp. nov., isolated from a natural salt meadow.</title>
        <authorList>
            <person name="Rojas J."/>
            <person name="Ambika Manirajan B."/>
            <person name="Ratering S."/>
            <person name="Suarez C."/>
            <person name="Geissler-Plaum R."/>
            <person name="Schnell S."/>
        </authorList>
    </citation>
    <scope>NUCLEOTIDE SEQUENCE [LARGE SCALE GENOMIC DNA]</scope>
    <source>
        <strain evidence="3 4">I-24</strain>
    </source>
</reference>
<dbReference type="KEGG" id="senf:GJR95_10155"/>
<proteinExistence type="predicted"/>
<dbReference type="PANTHER" id="PTHR30158:SF23">
    <property type="entry name" value="MULTIDRUG RESISTANCE PROTEIN MEXA"/>
    <property type="match status" value="1"/>
</dbReference>
<name>A0A6P1VUP4_9BACT</name>
<dbReference type="SUPFAM" id="SSF111369">
    <property type="entry name" value="HlyD-like secretion proteins"/>
    <property type="match status" value="1"/>
</dbReference>
<sequence length="96" mass="10472">MPTSCKLFSYIVLLSTVIVSSCATADTSTTKTQPMTYTVMKLAPRKAETNTDYPSSILGIQNVEIRAKIDGYVEKIYVDEGAAVKKGQPLFHINAP</sequence>
<evidence type="ECO:0000259" key="2">
    <source>
        <dbReference type="Pfam" id="PF00364"/>
    </source>
</evidence>
<feature type="domain" description="Lipoyl-binding" evidence="2">
    <location>
        <begin position="62"/>
        <end position="93"/>
    </location>
</feature>